<reference evidence="2" key="2">
    <citation type="submission" date="2020-09" db="EMBL/GenBank/DDBJ databases">
        <authorList>
            <person name="Sun Q."/>
            <person name="Ohkuma M."/>
        </authorList>
    </citation>
    <scope>NUCLEOTIDE SEQUENCE</scope>
    <source>
        <strain evidence="2">JCM 4646</strain>
    </source>
</reference>
<dbReference type="Pfam" id="PF07179">
    <property type="entry name" value="SseB"/>
    <property type="match status" value="1"/>
</dbReference>
<keyword evidence="3" id="KW-1185">Reference proteome</keyword>
<reference evidence="2" key="1">
    <citation type="journal article" date="2014" name="Int. J. Syst. Evol. Microbiol.">
        <title>Complete genome sequence of Corynebacterium casei LMG S-19264T (=DSM 44701T), isolated from a smear-ripened cheese.</title>
        <authorList>
            <consortium name="US DOE Joint Genome Institute (JGI-PGF)"/>
            <person name="Walter F."/>
            <person name="Albersmeier A."/>
            <person name="Kalinowski J."/>
            <person name="Ruckert C."/>
        </authorList>
    </citation>
    <scope>NUCLEOTIDE SEQUENCE</scope>
    <source>
        <strain evidence="2">JCM 4646</strain>
    </source>
</reference>
<accession>A0A918YW08</accession>
<gene>
    <name evidence="2" type="ORF">GCM10018781_78850</name>
</gene>
<sequence>MLGVEYGFPFDGYRGGRMSNAGLVHAVRMVRAGAGDPGVMVGAFRSSVVFVPRDADGRVWSGDEGGIRWLFAFSSEAAMAAFARARGHGGPELEYLTVRGSRLLDVAVGAVGRPCGVALDVAGAEPMLFPPVRGIVADAVALDGEGKH</sequence>
<name>A0A918YW08_9ACTN</name>
<comment type="caution">
    <text evidence="2">The sequence shown here is derived from an EMBL/GenBank/DDBJ whole genome shotgun (WGS) entry which is preliminary data.</text>
</comment>
<organism evidence="2 3">
    <name type="scientific">Kitasatospora indigofera</name>
    <dbReference type="NCBI Taxonomy" id="67307"/>
    <lineage>
        <taxon>Bacteria</taxon>
        <taxon>Bacillati</taxon>
        <taxon>Actinomycetota</taxon>
        <taxon>Actinomycetes</taxon>
        <taxon>Kitasatosporales</taxon>
        <taxon>Streptomycetaceae</taxon>
        <taxon>Kitasatospora</taxon>
    </lineage>
</organism>
<dbReference type="AlphaFoldDB" id="A0A918YW08"/>
<proteinExistence type="predicted"/>
<dbReference type="InterPro" id="IPR009839">
    <property type="entry name" value="SseB_N"/>
</dbReference>
<feature type="domain" description="SseB protein N-terminal" evidence="1">
    <location>
        <begin position="31"/>
        <end position="131"/>
    </location>
</feature>
<evidence type="ECO:0000313" key="3">
    <source>
        <dbReference type="Proteomes" id="UP000617734"/>
    </source>
</evidence>
<dbReference type="Proteomes" id="UP000617734">
    <property type="component" value="Unassembled WGS sequence"/>
</dbReference>
<evidence type="ECO:0000259" key="1">
    <source>
        <dbReference type="Pfam" id="PF07179"/>
    </source>
</evidence>
<protein>
    <recommendedName>
        <fullName evidence="1">SseB protein N-terminal domain-containing protein</fullName>
    </recommendedName>
</protein>
<evidence type="ECO:0000313" key="2">
    <source>
        <dbReference type="EMBL" id="GHE26579.1"/>
    </source>
</evidence>
<dbReference type="EMBL" id="BNBO01000093">
    <property type="protein sequence ID" value="GHE26579.1"/>
    <property type="molecule type" value="Genomic_DNA"/>
</dbReference>